<evidence type="ECO:0000313" key="8">
    <source>
        <dbReference type="Proteomes" id="UP000568380"/>
    </source>
</evidence>
<dbReference type="InterPro" id="IPR003339">
    <property type="entry name" value="ABC/ECF_trnsptr_transmembrane"/>
</dbReference>
<feature type="transmembrane region" description="Helical" evidence="6">
    <location>
        <begin position="246"/>
        <end position="265"/>
    </location>
</feature>
<protein>
    <submittedName>
        <fullName evidence="7">Energy-coupling factor transport system permease protein</fullName>
    </submittedName>
</protein>
<feature type="transmembrane region" description="Helical" evidence="6">
    <location>
        <begin position="120"/>
        <end position="145"/>
    </location>
</feature>
<dbReference type="GO" id="GO:0005886">
    <property type="term" value="C:plasma membrane"/>
    <property type="evidence" value="ECO:0007669"/>
    <property type="project" value="UniProtKB-ARBA"/>
</dbReference>
<sequence>MDVTPRYLGGESFLGRRDPRVLLLVPVCFLVAVARVSDLRLMLVCALVALAYYSAAGIPWHAVRANWALVLTLMTLTVLVNSVFTNALQIEATKLAPPLFDMPITGNPVSLATLSYSMTLLIRFVAMAMVGFPVAFCIAPGDLGVSFARLRVSQRLAFGVDLTFRFLPSTAATMQQIIDAQRVRGYTHPRTNNPIKRLISLKPVVIPLTVNSLIDAEDTSNAMDLRGFGAKHRTWMRELAFDRADYLLLGSFAAFALALLAYKILGTDVVWVP</sequence>
<dbReference type="Proteomes" id="UP000568380">
    <property type="component" value="Unassembled WGS sequence"/>
</dbReference>
<accession>A0A7W8A3Q2</accession>
<evidence type="ECO:0000256" key="5">
    <source>
        <dbReference type="ARBA" id="ARBA00023136"/>
    </source>
</evidence>
<dbReference type="RefSeq" id="WP_184962754.1">
    <property type="nucleotide sequence ID" value="NZ_JACHIN010000004.1"/>
</dbReference>
<dbReference type="Pfam" id="PF02361">
    <property type="entry name" value="CbiQ"/>
    <property type="match status" value="1"/>
</dbReference>
<organism evidence="7 8">
    <name type="scientific">Nonomuraea endophytica</name>
    <dbReference type="NCBI Taxonomy" id="714136"/>
    <lineage>
        <taxon>Bacteria</taxon>
        <taxon>Bacillati</taxon>
        <taxon>Actinomycetota</taxon>
        <taxon>Actinomycetes</taxon>
        <taxon>Streptosporangiales</taxon>
        <taxon>Streptosporangiaceae</taxon>
        <taxon>Nonomuraea</taxon>
    </lineage>
</organism>
<feature type="transmembrane region" description="Helical" evidence="6">
    <location>
        <begin position="20"/>
        <end position="53"/>
    </location>
</feature>
<comment type="caution">
    <text evidence="7">The sequence shown here is derived from an EMBL/GenBank/DDBJ whole genome shotgun (WGS) entry which is preliminary data.</text>
</comment>
<keyword evidence="8" id="KW-1185">Reference proteome</keyword>
<evidence type="ECO:0000256" key="6">
    <source>
        <dbReference type="SAM" id="Phobius"/>
    </source>
</evidence>
<gene>
    <name evidence="7" type="ORF">HNR40_003720</name>
</gene>
<evidence type="ECO:0000313" key="7">
    <source>
        <dbReference type="EMBL" id="MBB5078245.1"/>
    </source>
</evidence>
<feature type="transmembrane region" description="Helical" evidence="6">
    <location>
        <begin position="65"/>
        <end position="84"/>
    </location>
</feature>
<proteinExistence type="predicted"/>
<reference evidence="7 8" key="1">
    <citation type="submission" date="2020-08" db="EMBL/GenBank/DDBJ databases">
        <title>Genomic Encyclopedia of Type Strains, Phase IV (KMG-IV): sequencing the most valuable type-strain genomes for metagenomic binning, comparative biology and taxonomic classification.</title>
        <authorList>
            <person name="Goeker M."/>
        </authorList>
    </citation>
    <scope>NUCLEOTIDE SEQUENCE [LARGE SCALE GENOMIC DNA]</scope>
    <source>
        <strain evidence="7 8">DSM 45385</strain>
    </source>
</reference>
<evidence type="ECO:0000256" key="4">
    <source>
        <dbReference type="ARBA" id="ARBA00022989"/>
    </source>
</evidence>
<dbReference type="PANTHER" id="PTHR34857:SF2">
    <property type="entry name" value="SLL0384 PROTEIN"/>
    <property type="match status" value="1"/>
</dbReference>
<dbReference type="AlphaFoldDB" id="A0A7W8A3Q2"/>
<dbReference type="InterPro" id="IPR051611">
    <property type="entry name" value="ECF_transporter_component"/>
</dbReference>
<keyword evidence="4 6" id="KW-1133">Transmembrane helix</keyword>
<dbReference type="CDD" id="cd16914">
    <property type="entry name" value="EcfT"/>
    <property type="match status" value="1"/>
</dbReference>
<evidence type="ECO:0000256" key="1">
    <source>
        <dbReference type="ARBA" id="ARBA00004141"/>
    </source>
</evidence>
<evidence type="ECO:0000256" key="2">
    <source>
        <dbReference type="ARBA" id="ARBA00022475"/>
    </source>
</evidence>
<keyword evidence="2" id="KW-1003">Cell membrane</keyword>
<dbReference type="EMBL" id="JACHIN010000004">
    <property type="protein sequence ID" value="MBB5078245.1"/>
    <property type="molecule type" value="Genomic_DNA"/>
</dbReference>
<comment type="subcellular location">
    <subcellularLocation>
        <location evidence="1">Membrane</location>
        <topology evidence="1">Multi-pass membrane protein</topology>
    </subcellularLocation>
</comment>
<evidence type="ECO:0000256" key="3">
    <source>
        <dbReference type="ARBA" id="ARBA00022692"/>
    </source>
</evidence>
<keyword evidence="5 6" id="KW-0472">Membrane</keyword>
<name>A0A7W8A3Q2_9ACTN</name>
<dbReference type="PANTHER" id="PTHR34857">
    <property type="entry name" value="SLL0384 PROTEIN"/>
    <property type="match status" value="1"/>
</dbReference>
<keyword evidence="3 6" id="KW-0812">Transmembrane</keyword>